<evidence type="ECO:0000313" key="1">
    <source>
        <dbReference type="EMBL" id="SFC00207.1"/>
    </source>
</evidence>
<dbReference type="GO" id="GO:0008168">
    <property type="term" value="F:methyltransferase activity"/>
    <property type="evidence" value="ECO:0007669"/>
    <property type="project" value="UniProtKB-KW"/>
</dbReference>
<dbReference type="Gene3D" id="3.40.50.150">
    <property type="entry name" value="Vaccinia Virus protein VP39"/>
    <property type="match status" value="1"/>
</dbReference>
<evidence type="ECO:0000313" key="2">
    <source>
        <dbReference type="Proteomes" id="UP000199514"/>
    </source>
</evidence>
<name>A0A1I1FLB9_9BACT</name>
<gene>
    <name evidence="1" type="ORF">SAMN05421780_102239</name>
</gene>
<organism evidence="1 2">
    <name type="scientific">Flexibacter flexilis DSM 6793</name>
    <dbReference type="NCBI Taxonomy" id="927664"/>
    <lineage>
        <taxon>Bacteria</taxon>
        <taxon>Pseudomonadati</taxon>
        <taxon>Bacteroidota</taxon>
        <taxon>Cytophagia</taxon>
        <taxon>Cytophagales</taxon>
        <taxon>Flexibacteraceae</taxon>
        <taxon>Flexibacter</taxon>
    </lineage>
</organism>
<dbReference type="EMBL" id="FOLE01000002">
    <property type="protein sequence ID" value="SFC00207.1"/>
    <property type="molecule type" value="Genomic_DNA"/>
</dbReference>
<dbReference type="CDD" id="cd02440">
    <property type="entry name" value="AdoMet_MTases"/>
    <property type="match status" value="1"/>
</dbReference>
<dbReference type="OrthoDB" id="3896938at2"/>
<keyword evidence="2" id="KW-1185">Reference proteome</keyword>
<dbReference type="InterPro" id="IPR029063">
    <property type="entry name" value="SAM-dependent_MTases_sf"/>
</dbReference>
<accession>A0A1I1FLB9</accession>
<keyword evidence="1" id="KW-0808">Transferase</keyword>
<reference evidence="1 2" key="1">
    <citation type="submission" date="2016-10" db="EMBL/GenBank/DDBJ databases">
        <authorList>
            <person name="de Groot N.N."/>
        </authorList>
    </citation>
    <scope>NUCLEOTIDE SEQUENCE [LARGE SCALE GENOMIC DNA]</scope>
    <source>
        <strain evidence="1 2">DSM 6793</strain>
    </source>
</reference>
<dbReference type="STRING" id="927664.SAMN05421780_102239"/>
<dbReference type="Proteomes" id="UP000199514">
    <property type="component" value="Unassembled WGS sequence"/>
</dbReference>
<dbReference type="RefSeq" id="WP_091508573.1">
    <property type="nucleotide sequence ID" value="NZ_FOLE01000002.1"/>
</dbReference>
<proteinExistence type="predicted"/>
<dbReference type="PANTHER" id="PTHR43861">
    <property type="entry name" value="TRANS-ACONITATE 2-METHYLTRANSFERASE-RELATED"/>
    <property type="match status" value="1"/>
</dbReference>
<dbReference type="GO" id="GO:0032259">
    <property type="term" value="P:methylation"/>
    <property type="evidence" value="ECO:0007669"/>
    <property type="project" value="UniProtKB-KW"/>
</dbReference>
<keyword evidence="1" id="KW-0489">Methyltransferase</keyword>
<dbReference type="AlphaFoldDB" id="A0A1I1FLB9"/>
<protein>
    <submittedName>
        <fullName evidence="1">Methyltransferase domain-containing protein</fullName>
    </submittedName>
</protein>
<dbReference type="Pfam" id="PF13489">
    <property type="entry name" value="Methyltransf_23"/>
    <property type="match status" value="1"/>
</dbReference>
<dbReference type="SUPFAM" id="SSF53335">
    <property type="entry name" value="S-adenosyl-L-methionine-dependent methyltransferases"/>
    <property type="match status" value="1"/>
</dbReference>
<sequence length="303" mass="34415">MSKPLSPVTQKAEVELDENFTAAEIIAAYRKDNIDVAEYFAGLTQVNLYKCTATGYRFFYPYSVIGRSSLYDQLQKQHGYYMVEKWEHTQALEHIKPTDSVLEVGCGNGNFQERLRKKGVTNAVGLDFSDDAIKWAKEKGLTVYQQSIQDYAKLHPNTYDVVCFFQVLEHIDDIHSFMSAAVSALKPNGKLIIAVPNSNPYLYRYDRLHALNLPPHHMGLWDKKALAAIAPHFGLKTLSVQTEVLLPQYRSGFRNAYIKHLEKSKPLQASVLKLVPAFVFKFFLAQSEASKDGRNLLAVYEKQ</sequence>